<keyword evidence="2" id="KW-1185">Reference proteome</keyword>
<protein>
    <recommendedName>
        <fullName evidence="3">rRNA biogenesis protein rrp5</fullName>
    </recommendedName>
</protein>
<dbReference type="STRING" id="263852.SAMN02745116_01905"/>
<evidence type="ECO:0000313" key="2">
    <source>
        <dbReference type="Proteomes" id="UP000190328"/>
    </source>
</evidence>
<dbReference type="EMBL" id="FUXI01000022">
    <property type="protein sequence ID" value="SJZ94251.1"/>
    <property type="molecule type" value="Genomic_DNA"/>
</dbReference>
<dbReference type="AlphaFoldDB" id="A0A1T4PSK3"/>
<evidence type="ECO:0008006" key="3">
    <source>
        <dbReference type="Google" id="ProtNLM"/>
    </source>
</evidence>
<dbReference type="Proteomes" id="UP000190328">
    <property type="component" value="Unassembled WGS sequence"/>
</dbReference>
<name>A0A1T4PSK3_9ENTE</name>
<organism evidence="1 2">
    <name type="scientific">Pilibacter termitis</name>
    <dbReference type="NCBI Taxonomy" id="263852"/>
    <lineage>
        <taxon>Bacteria</taxon>
        <taxon>Bacillati</taxon>
        <taxon>Bacillota</taxon>
        <taxon>Bacilli</taxon>
        <taxon>Lactobacillales</taxon>
        <taxon>Enterococcaceae</taxon>
        <taxon>Pilibacter</taxon>
    </lineage>
</organism>
<proteinExistence type="predicted"/>
<dbReference type="OrthoDB" id="1667378at2"/>
<accession>A0A1T4PSK3</accession>
<reference evidence="1 2" key="1">
    <citation type="submission" date="2017-02" db="EMBL/GenBank/DDBJ databases">
        <authorList>
            <person name="Peterson S.W."/>
        </authorList>
    </citation>
    <scope>NUCLEOTIDE SEQUENCE [LARGE SCALE GENOMIC DNA]</scope>
    <source>
        <strain evidence="1 2">ATCC BAA-1030</strain>
    </source>
</reference>
<evidence type="ECO:0000313" key="1">
    <source>
        <dbReference type="EMBL" id="SJZ94251.1"/>
    </source>
</evidence>
<dbReference type="RefSeq" id="WP_078807823.1">
    <property type="nucleotide sequence ID" value="NZ_FUXI01000022.1"/>
</dbReference>
<sequence length="99" mass="11162">MSRTKLLLQVAQDVQALGASLQELCLAMQSEKPKVKEEKTTKQSVTLEEVRGVLARKSQEGFTAQIKSIIQRFDAEKLSDVNPQDYEEIMLLAEELSHD</sequence>
<gene>
    <name evidence="1" type="ORF">SAMN02745116_01905</name>
</gene>